<accession>A0A438DC75</accession>
<dbReference type="PANTHER" id="PTHR33116">
    <property type="entry name" value="REVERSE TRANSCRIPTASE ZINC-BINDING DOMAIN-CONTAINING PROTEIN-RELATED-RELATED"/>
    <property type="match status" value="1"/>
</dbReference>
<proteinExistence type="predicted"/>
<dbReference type="AlphaFoldDB" id="A0A438DC75"/>
<name>A0A438DC75_VITVI</name>
<dbReference type="EMBL" id="QGNW01001695">
    <property type="protein sequence ID" value="RVW33054.1"/>
    <property type="molecule type" value="Genomic_DNA"/>
</dbReference>
<reference evidence="1 2" key="1">
    <citation type="journal article" date="2018" name="PLoS Genet.">
        <title>Population sequencing reveals clonal diversity and ancestral inbreeding in the grapevine cultivar Chardonnay.</title>
        <authorList>
            <person name="Roach M.J."/>
            <person name="Johnson D.L."/>
            <person name="Bohlmann J."/>
            <person name="van Vuuren H.J."/>
            <person name="Jones S.J."/>
            <person name="Pretorius I.S."/>
            <person name="Schmidt S.A."/>
            <person name="Borneman A.R."/>
        </authorList>
    </citation>
    <scope>NUCLEOTIDE SEQUENCE [LARGE SCALE GENOMIC DNA]</scope>
    <source>
        <strain evidence="2">cv. Chardonnay</strain>
        <tissue evidence="1">Leaf</tissue>
    </source>
</reference>
<evidence type="ECO:0000313" key="2">
    <source>
        <dbReference type="Proteomes" id="UP000288805"/>
    </source>
</evidence>
<organism evidence="1 2">
    <name type="scientific">Vitis vinifera</name>
    <name type="common">Grape</name>
    <dbReference type="NCBI Taxonomy" id="29760"/>
    <lineage>
        <taxon>Eukaryota</taxon>
        <taxon>Viridiplantae</taxon>
        <taxon>Streptophyta</taxon>
        <taxon>Embryophyta</taxon>
        <taxon>Tracheophyta</taxon>
        <taxon>Spermatophyta</taxon>
        <taxon>Magnoliopsida</taxon>
        <taxon>eudicotyledons</taxon>
        <taxon>Gunneridae</taxon>
        <taxon>Pentapetalae</taxon>
        <taxon>rosids</taxon>
        <taxon>Vitales</taxon>
        <taxon>Vitaceae</taxon>
        <taxon>Viteae</taxon>
        <taxon>Vitis</taxon>
    </lineage>
</organism>
<dbReference type="PANTHER" id="PTHR33116:SF78">
    <property type="entry name" value="OS12G0587133 PROTEIN"/>
    <property type="match status" value="1"/>
</dbReference>
<protein>
    <submittedName>
        <fullName evidence="1">Putative ribonuclease H protein</fullName>
    </submittedName>
</protein>
<comment type="caution">
    <text evidence="1">The sequence shown here is derived from an EMBL/GenBank/DDBJ whole genome shotgun (WGS) entry which is preliminary data.</text>
</comment>
<evidence type="ECO:0000313" key="1">
    <source>
        <dbReference type="EMBL" id="RVW33054.1"/>
    </source>
</evidence>
<dbReference type="Proteomes" id="UP000288805">
    <property type="component" value="Unassembled WGS sequence"/>
</dbReference>
<sequence>MRQQPLVLRQLHCLPPLLPAVRMWTIKTPFSGESQENRVVFTEMEEFVWGLQLEDAASGLRINLEKSELIPVGEVEEMEEMAAELGCKVGSMPSVYLGLPLGARNKSAAVWDGVEEKMRRRLVHWKRQYISKGGRLILIKSTMASIPLYQMSLFRMPKLVARRLEKLQRDFLWGGGNLERKVHIVNWKIVCTEKEKGGLGLRKLVPLNKALLGKWIWRFACEKENLWRQVLVAKYGQEGFGWMTKKTNGTFGVGVWKEIMKEKDWCWENMAFRMGNGTRIRFWNDLWCGCTVLSQRFPHLYGMAAHRNGTVEDMWDQNVGQGDWDVRFVRGFNDWELDLVGNLLHTLRGFNPTLEEDAVFWKGGKNGKFKVKEAYNLVLLGARCSRLIGSREEGGISLIGASCVDVKRKL</sequence>
<gene>
    <name evidence="1" type="primary">VvCHDh000004_117</name>
    <name evidence="1" type="ORF">CK203_110033</name>
</gene>